<evidence type="ECO:0000313" key="2">
    <source>
        <dbReference type="Proteomes" id="UP000193689"/>
    </source>
</evidence>
<reference evidence="1 2" key="1">
    <citation type="submission" date="2016-07" db="EMBL/GenBank/DDBJ databases">
        <title>Pervasive Adenine N6-methylation of Active Genes in Fungi.</title>
        <authorList>
            <consortium name="DOE Joint Genome Institute"/>
            <person name="Mondo S.J."/>
            <person name="Dannebaum R.O."/>
            <person name="Kuo R.C."/>
            <person name="Labutti K."/>
            <person name="Haridas S."/>
            <person name="Kuo A."/>
            <person name="Salamov A."/>
            <person name="Ahrendt S.R."/>
            <person name="Lipzen A."/>
            <person name="Sullivan W."/>
            <person name="Andreopoulos W.B."/>
            <person name="Clum A."/>
            <person name="Lindquist E."/>
            <person name="Daum C."/>
            <person name="Ramamoorthy G.K."/>
            <person name="Gryganskyi A."/>
            <person name="Culley D."/>
            <person name="Magnuson J.K."/>
            <person name="James T.Y."/>
            <person name="O'Malley M.A."/>
            <person name="Stajich J.E."/>
            <person name="Spatafora J.W."/>
            <person name="Visel A."/>
            <person name="Grigoriev I.V."/>
        </authorList>
    </citation>
    <scope>NUCLEOTIDE SEQUENCE [LARGE SCALE GENOMIC DNA]</scope>
    <source>
        <strain evidence="1 2">CBS 129021</strain>
    </source>
</reference>
<dbReference type="RefSeq" id="XP_040721407.1">
    <property type="nucleotide sequence ID" value="XM_040854191.1"/>
</dbReference>
<proteinExistence type="predicted"/>
<dbReference type="EMBL" id="MCFJ01000001">
    <property type="protein sequence ID" value="ORY71815.1"/>
    <property type="molecule type" value="Genomic_DNA"/>
</dbReference>
<dbReference type="AlphaFoldDB" id="A0A1Y2ELT8"/>
<dbReference type="GeneID" id="63770403"/>
<name>A0A1Y2ELT8_9PEZI</name>
<accession>A0A1Y2ELT8</accession>
<dbReference type="InParanoid" id="A0A1Y2ELT8"/>
<comment type="caution">
    <text evidence="1">The sequence shown here is derived from an EMBL/GenBank/DDBJ whole genome shotgun (WGS) entry which is preliminary data.</text>
</comment>
<evidence type="ECO:0000313" key="1">
    <source>
        <dbReference type="EMBL" id="ORY71815.1"/>
    </source>
</evidence>
<gene>
    <name evidence="1" type="ORF">BCR38DRAFT_21546</name>
</gene>
<protein>
    <submittedName>
        <fullName evidence="1">Uncharacterized protein</fullName>
    </submittedName>
</protein>
<dbReference type="Proteomes" id="UP000193689">
    <property type="component" value="Unassembled WGS sequence"/>
</dbReference>
<organism evidence="1 2">
    <name type="scientific">Pseudomassariella vexata</name>
    <dbReference type="NCBI Taxonomy" id="1141098"/>
    <lineage>
        <taxon>Eukaryota</taxon>
        <taxon>Fungi</taxon>
        <taxon>Dikarya</taxon>
        <taxon>Ascomycota</taxon>
        <taxon>Pezizomycotina</taxon>
        <taxon>Sordariomycetes</taxon>
        <taxon>Xylariomycetidae</taxon>
        <taxon>Amphisphaeriales</taxon>
        <taxon>Pseudomassariaceae</taxon>
        <taxon>Pseudomassariella</taxon>
    </lineage>
</organism>
<keyword evidence="2" id="KW-1185">Reference proteome</keyword>
<sequence>MEFEHGENAKRCARLQQRRGGCTRVSLDLSAGLTDCSQPPSSTIARLSSNRQHAKSLPLRHVHPGCRALPLSNSSRSRCSRSFLSAGGTSTRKAAVHLMGAFARLPRVRAVWSSMYHSRPNEGRLRTLLNTSRNRMYSLSHVGRNFYARARDSLHSAIELLMTAEWLGV</sequence>